<evidence type="ECO:0000313" key="1">
    <source>
        <dbReference type="EMBL" id="QXI18027.1"/>
    </source>
</evidence>
<dbReference type="Proteomes" id="UP000631521">
    <property type="component" value="Chromosome"/>
</dbReference>
<gene>
    <name evidence="1" type="ORF">HU739_003235</name>
</gene>
<protein>
    <submittedName>
        <fullName evidence="1">Uncharacterized protein</fullName>
    </submittedName>
</protein>
<reference evidence="1 2" key="2">
    <citation type="journal article" date="2021" name="Microorganisms">
        <title>The Ever-Expanding Pseudomonas Genus: Description of 43 New Species and Partition of the Pseudomonas putida Group.</title>
        <authorList>
            <person name="Girard L."/>
            <person name="Lood C."/>
            <person name="Hofte M."/>
            <person name="Vandamme P."/>
            <person name="Rokni-Zadeh H."/>
            <person name="van Noort V."/>
            <person name="Lavigne R."/>
            <person name="De Mot R."/>
        </authorList>
    </citation>
    <scope>NUCLEOTIDE SEQUENCE [LARGE SCALE GENOMIC DNA]</scope>
    <source>
        <strain evidence="1 2">SWRI65</strain>
    </source>
</reference>
<keyword evidence="2" id="KW-1185">Reference proteome</keyword>
<reference evidence="1 2" key="1">
    <citation type="journal article" date="2020" name="Microorganisms">
        <title>Reliable Identification of Environmental Pseudomonas Isolates Using the rpoD Gene.</title>
        <authorList>
            <consortium name="The Broad Institute Genome Sequencing Platform"/>
            <person name="Girard L."/>
            <person name="Lood C."/>
            <person name="Rokni-Zadeh H."/>
            <person name="van Noort V."/>
            <person name="Lavigne R."/>
            <person name="De Mot R."/>
        </authorList>
    </citation>
    <scope>NUCLEOTIDE SEQUENCE [LARGE SCALE GENOMIC DNA]</scope>
    <source>
        <strain evidence="1 2">SWRI65</strain>
    </source>
</reference>
<dbReference type="EMBL" id="CP077091">
    <property type="protein sequence ID" value="QXI18027.1"/>
    <property type="molecule type" value="Genomic_DNA"/>
</dbReference>
<accession>A0A9E6P0Y9</accession>
<dbReference type="KEGG" id="phv:HU739_003235"/>
<dbReference type="RefSeq" id="WP_186546398.1">
    <property type="nucleotide sequence ID" value="NZ_CP077091.1"/>
</dbReference>
<dbReference type="AlphaFoldDB" id="A0A9E6P0Y9"/>
<sequence length="359" mass="39447">MTHHEVGFCYYTCHSNNVRPAPEALPAPVIAGLQGDVLDPALARVVVRVAAYAGMACGDQVRLYWEGLDIEGFAYQHERVRFVSEALVGQDLVFVIKGMHVAALDGGSLQVFWTLLSADLPAPLESGRLQLSVGDVRTRLLAPHIENMVGGTLDPSRVEEGVLVTLQPYARMSAGDRVLMAWRGTQSSEAFTDALSVEAFAVGDMLSFWIPARYIEAHRGDHVSVDYRVESACGAVRLSDPASVFIGPLLRGELEAPEVLEAVDDVLSVADSTDGITVEIANAQAQEDELVYLKCDGDLFNHRDDREITRDSAGQPLIFIVPHRFWREHQGTTVRIAYTVERLDDVSQRSAVRHLRVEA</sequence>
<evidence type="ECO:0000313" key="2">
    <source>
        <dbReference type="Proteomes" id="UP000631521"/>
    </source>
</evidence>
<organism evidence="1 2">
    <name type="scientific">Pseudomonas hamedanensis</name>
    <dbReference type="NCBI Taxonomy" id="2745504"/>
    <lineage>
        <taxon>Bacteria</taxon>
        <taxon>Pseudomonadati</taxon>
        <taxon>Pseudomonadota</taxon>
        <taxon>Gammaproteobacteria</taxon>
        <taxon>Pseudomonadales</taxon>
        <taxon>Pseudomonadaceae</taxon>
        <taxon>Pseudomonas</taxon>
    </lineage>
</organism>
<proteinExistence type="predicted"/>
<name>A0A9E6P0Y9_9PSED</name>